<dbReference type="Proteomes" id="UP000799750">
    <property type="component" value="Unassembled WGS sequence"/>
</dbReference>
<feature type="compositionally biased region" description="Basic residues" evidence="1">
    <location>
        <begin position="277"/>
        <end position="292"/>
    </location>
</feature>
<evidence type="ECO:0000313" key="2">
    <source>
        <dbReference type="EMBL" id="KAF2500499.1"/>
    </source>
</evidence>
<feature type="compositionally biased region" description="Low complexity" evidence="1">
    <location>
        <begin position="226"/>
        <end position="240"/>
    </location>
</feature>
<feature type="compositionally biased region" description="Basic and acidic residues" evidence="1">
    <location>
        <begin position="166"/>
        <end position="178"/>
    </location>
</feature>
<evidence type="ECO:0000313" key="3">
    <source>
        <dbReference type="Proteomes" id="UP000799750"/>
    </source>
</evidence>
<reference evidence="2" key="1">
    <citation type="journal article" date="2020" name="Stud. Mycol.">
        <title>101 Dothideomycetes genomes: a test case for predicting lifestyles and emergence of pathogens.</title>
        <authorList>
            <person name="Haridas S."/>
            <person name="Albert R."/>
            <person name="Binder M."/>
            <person name="Bloem J."/>
            <person name="Labutti K."/>
            <person name="Salamov A."/>
            <person name="Andreopoulos B."/>
            <person name="Baker S."/>
            <person name="Barry K."/>
            <person name="Bills G."/>
            <person name="Bluhm B."/>
            <person name="Cannon C."/>
            <person name="Castanera R."/>
            <person name="Culley D."/>
            <person name="Daum C."/>
            <person name="Ezra D."/>
            <person name="Gonzalez J."/>
            <person name="Henrissat B."/>
            <person name="Kuo A."/>
            <person name="Liang C."/>
            <person name="Lipzen A."/>
            <person name="Lutzoni F."/>
            <person name="Magnuson J."/>
            <person name="Mondo S."/>
            <person name="Nolan M."/>
            <person name="Ohm R."/>
            <person name="Pangilinan J."/>
            <person name="Park H.-J."/>
            <person name="Ramirez L."/>
            <person name="Alfaro M."/>
            <person name="Sun H."/>
            <person name="Tritt A."/>
            <person name="Yoshinaga Y."/>
            <person name="Zwiers L.-H."/>
            <person name="Turgeon B."/>
            <person name="Goodwin S."/>
            <person name="Spatafora J."/>
            <person name="Crous P."/>
            <person name="Grigoriev I."/>
        </authorList>
    </citation>
    <scope>NUCLEOTIDE SEQUENCE</scope>
    <source>
        <strain evidence="2">CBS 269.34</strain>
    </source>
</reference>
<accession>A0A6A6R7D5</accession>
<dbReference type="OrthoDB" id="428854at2759"/>
<dbReference type="EMBL" id="MU004183">
    <property type="protein sequence ID" value="KAF2500499.1"/>
    <property type="molecule type" value="Genomic_DNA"/>
</dbReference>
<gene>
    <name evidence="2" type="ORF">BU16DRAFT_248303</name>
</gene>
<feature type="compositionally biased region" description="Polar residues" evidence="1">
    <location>
        <begin position="354"/>
        <end position="363"/>
    </location>
</feature>
<proteinExistence type="predicted"/>
<feature type="region of interest" description="Disordered" evidence="1">
    <location>
        <begin position="201"/>
        <end position="431"/>
    </location>
</feature>
<organism evidence="2 3">
    <name type="scientific">Lophium mytilinum</name>
    <dbReference type="NCBI Taxonomy" id="390894"/>
    <lineage>
        <taxon>Eukaryota</taxon>
        <taxon>Fungi</taxon>
        <taxon>Dikarya</taxon>
        <taxon>Ascomycota</taxon>
        <taxon>Pezizomycotina</taxon>
        <taxon>Dothideomycetes</taxon>
        <taxon>Pleosporomycetidae</taxon>
        <taxon>Mytilinidiales</taxon>
        <taxon>Mytilinidiaceae</taxon>
        <taxon>Lophium</taxon>
    </lineage>
</organism>
<protein>
    <submittedName>
        <fullName evidence="2">Uncharacterized protein</fullName>
    </submittedName>
</protein>
<feature type="region of interest" description="Disordered" evidence="1">
    <location>
        <begin position="1"/>
        <end position="149"/>
    </location>
</feature>
<sequence length="456" mass="48213">MSGNPFRLSLHQKQPVVHHEATLSFPDAPTGRADASGQQKDTVIPASTPAKTTKKVRIESPSSFPPHPGFPTPSDSIAHRSSISNNIGPLPPASPTSSSDSLEDYEEYPLNADVGKHGEEDQTLMRNTKGMASAGGGTSGPIAGGIPANPFQKTLATIEPSVKSPLHREGPLERRTPDKTGAGNARASMDVDAFTRLLMTGNASPSASGASAVPQNPNVAGIKVESSSSTDTSSISRQSIFEPIQEAHSETPRTSYEMAASDDEDQTSLVGEPVKAEKKKPKPPPPKHRHGKLVASRTPQTVSFSDFSPSFVEPTTPPSSSSRSAISPSSIRSRNNSDLNKPLPPPPEPSYFPQETQHTSPAVSITPEPQIHPQSPSPEPASSSSIPQKRVPPASESSLRYEYVGGPAEKPAEVGKEGGAGTEEEIQTTGDSAAILDDMERLQREVDALRERYGGV</sequence>
<keyword evidence="3" id="KW-1185">Reference proteome</keyword>
<evidence type="ECO:0000256" key="1">
    <source>
        <dbReference type="SAM" id="MobiDB-lite"/>
    </source>
</evidence>
<feature type="compositionally biased region" description="Low complexity" evidence="1">
    <location>
        <begin position="203"/>
        <end position="212"/>
    </location>
</feature>
<feature type="compositionally biased region" description="Polar residues" evidence="1">
    <location>
        <begin position="297"/>
        <end position="306"/>
    </location>
</feature>
<name>A0A6A6R7D5_9PEZI</name>
<dbReference type="AlphaFoldDB" id="A0A6A6R7D5"/>
<feature type="compositionally biased region" description="Low complexity" evidence="1">
    <location>
        <begin position="307"/>
        <end position="337"/>
    </location>
</feature>
<feature type="region of interest" description="Disordered" evidence="1">
    <location>
        <begin position="161"/>
        <end position="186"/>
    </location>
</feature>
<feature type="compositionally biased region" description="Gly residues" evidence="1">
    <location>
        <begin position="133"/>
        <end position="143"/>
    </location>
</feature>